<protein>
    <submittedName>
        <fullName evidence="2">Uncharacterized protein</fullName>
    </submittedName>
</protein>
<sequence>MIRLLVVSWLALRLPLASYGQVVDCQSIGFEEASFGGWQRWTGEVSPYIFPLTYKLAPGSLHSENGKYGHAITSLGDGYDPNVRERIPVVTPGSQHSVRIGDLEAGGYVDQLRTSFVVPPDKPLLRYQLAVVLQNPNHRPEHQPGFSLLVRAPTGDTIPCGYYEAVATNQTADFIVQQSDEPSERLIYRNRTSHVLDLRAYLRRADPTVGGDRS</sequence>
<dbReference type="Proteomes" id="UP000598820">
    <property type="component" value="Unassembled WGS sequence"/>
</dbReference>
<feature type="chain" id="PRO_5037671072" evidence="1">
    <location>
        <begin position="21"/>
        <end position="214"/>
    </location>
</feature>
<comment type="caution">
    <text evidence="2">The sequence shown here is derived from an EMBL/GenBank/DDBJ whole genome shotgun (WGS) entry which is preliminary data.</text>
</comment>
<dbReference type="EMBL" id="JACWZY010000049">
    <property type="protein sequence ID" value="MBD2705257.1"/>
    <property type="molecule type" value="Genomic_DNA"/>
</dbReference>
<proteinExistence type="predicted"/>
<dbReference type="AlphaFoldDB" id="A0A927AVN5"/>
<evidence type="ECO:0000256" key="1">
    <source>
        <dbReference type="SAM" id="SignalP"/>
    </source>
</evidence>
<name>A0A927AVN5_9BACT</name>
<evidence type="ECO:0000313" key="3">
    <source>
        <dbReference type="Proteomes" id="UP000598820"/>
    </source>
</evidence>
<keyword evidence="1" id="KW-0732">Signal</keyword>
<feature type="signal peptide" evidence="1">
    <location>
        <begin position="1"/>
        <end position="20"/>
    </location>
</feature>
<dbReference type="RefSeq" id="WP_190892510.1">
    <property type="nucleotide sequence ID" value="NZ_JACWZY010000049.1"/>
</dbReference>
<reference evidence="2" key="1">
    <citation type="submission" date="2020-09" db="EMBL/GenBank/DDBJ databases">
        <authorList>
            <person name="Kim M.K."/>
        </authorList>
    </citation>
    <scope>NUCLEOTIDE SEQUENCE</scope>
    <source>
        <strain evidence="2">BT702</strain>
    </source>
</reference>
<accession>A0A927AVN5</accession>
<evidence type="ECO:0000313" key="2">
    <source>
        <dbReference type="EMBL" id="MBD2705257.1"/>
    </source>
</evidence>
<keyword evidence="3" id="KW-1185">Reference proteome</keyword>
<organism evidence="2 3">
    <name type="scientific">Spirosoma profusum</name>
    <dbReference type="NCBI Taxonomy" id="2771354"/>
    <lineage>
        <taxon>Bacteria</taxon>
        <taxon>Pseudomonadati</taxon>
        <taxon>Bacteroidota</taxon>
        <taxon>Cytophagia</taxon>
        <taxon>Cytophagales</taxon>
        <taxon>Cytophagaceae</taxon>
        <taxon>Spirosoma</taxon>
    </lineage>
</organism>
<gene>
    <name evidence="2" type="ORF">IC229_31860</name>
</gene>